<evidence type="ECO:0000256" key="6">
    <source>
        <dbReference type="SAM" id="MobiDB-lite"/>
    </source>
</evidence>
<keyword evidence="2" id="KW-0808">Transferase</keyword>
<keyword evidence="4" id="KW-0418">Kinase</keyword>
<organism evidence="8 9">
    <name type="scientific">Volvox africanus</name>
    <dbReference type="NCBI Taxonomy" id="51714"/>
    <lineage>
        <taxon>Eukaryota</taxon>
        <taxon>Viridiplantae</taxon>
        <taxon>Chlorophyta</taxon>
        <taxon>core chlorophytes</taxon>
        <taxon>Chlorophyceae</taxon>
        <taxon>CS clade</taxon>
        <taxon>Chlamydomonadales</taxon>
        <taxon>Volvocaceae</taxon>
        <taxon>Volvox</taxon>
    </lineage>
</organism>
<dbReference type="Proteomes" id="UP001165090">
    <property type="component" value="Unassembled WGS sequence"/>
</dbReference>
<evidence type="ECO:0000256" key="1">
    <source>
        <dbReference type="ARBA" id="ARBA00022527"/>
    </source>
</evidence>
<feature type="domain" description="Protein kinase" evidence="7">
    <location>
        <begin position="72"/>
        <end position="385"/>
    </location>
</feature>
<comment type="caution">
    <text evidence="8">The sequence shown here is derived from an EMBL/GenBank/DDBJ whole genome shotgun (WGS) entry which is preliminary data.</text>
</comment>
<feature type="compositionally biased region" description="Polar residues" evidence="6">
    <location>
        <begin position="703"/>
        <end position="723"/>
    </location>
</feature>
<dbReference type="PROSITE" id="PS50011">
    <property type="entry name" value="PROTEIN_KINASE_DOM"/>
    <property type="match status" value="1"/>
</dbReference>
<dbReference type="EMBL" id="BSDZ01000040">
    <property type="protein sequence ID" value="GLI66808.1"/>
    <property type="molecule type" value="Genomic_DNA"/>
</dbReference>
<evidence type="ECO:0000313" key="9">
    <source>
        <dbReference type="Proteomes" id="UP001165090"/>
    </source>
</evidence>
<gene>
    <name evidence="8" type="ORF">VaNZ11_010706</name>
</gene>
<reference evidence="8 9" key="1">
    <citation type="journal article" date="2023" name="IScience">
        <title>Expanded male sex-determining region conserved during the evolution of homothallism in the green alga Volvox.</title>
        <authorList>
            <person name="Yamamoto K."/>
            <person name="Matsuzaki R."/>
            <person name="Mahakham W."/>
            <person name="Heman W."/>
            <person name="Sekimoto H."/>
            <person name="Kawachi M."/>
            <person name="Minakuchi Y."/>
            <person name="Toyoda A."/>
            <person name="Nozaki H."/>
        </authorList>
    </citation>
    <scope>NUCLEOTIDE SEQUENCE [LARGE SCALE GENOMIC DNA]</scope>
    <source>
        <strain evidence="8 9">NIES-4468</strain>
    </source>
</reference>
<evidence type="ECO:0000259" key="7">
    <source>
        <dbReference type="PROSITE" id="PS50011"/>
    </source>
</evidence>
<dbReference type="SMART" id="SM00220">
    <property type="entry name" value="S_TKc"/>
    <property type="match status" value="1"/>
</dbReference>
<evidence type="ECO:0000313" key="8">
    <source>
        <dbReference type="EMBL" id="GLI66808.1"/>
    </source>
</evidence>
<feature type="compositionally biased region" description="Basic residues" evidence="6">
    <location>
        <begin position="729"/>
        <end position="738"/>
    </location>
</feature>
<dbReference type="InterPro" id="IPR011009">
    <property type="entry name" value="Kinase-like_dom_sf"/>
</dbReference>
<dbReference type="Pfam" id="PF00069">
    <property type="entry name" value="Pkinase"/>
    <property type="match status" value="1"/>
</dbReference>
<sequence length="738" mass="76611">MAPVDARGKQSGSSGRAGKDLEPSSLSNYSKVSYAKPKKTVKLLEETPCFLPPCPSWVKSPALWSPRLSPRNVDMTTLGWGRHGSQVLLVRQRSSHGSTAVMKQFSRDKLLASPRVHEKVLNEWRIHSALVPHPNIVPLYGAVEDKSYVTLVMEAQSGDLLWYLDETDRETLTEDEARAVAADVLLALAHMHEMGFIHRDVKAENVFAVTPFRATAAFPAKSAESGVGRGVSGAVYGSYCWRLGDFGSAVEMEAVMRPGAPGLHLEGSPPFLSPEYAELWVAPPTTCTAQQLQRATSPKQDIWAIGALVYDMLVGHPPFSGPDAGGSGEEATLTQLAAAIVTQPPSPLPAEAGLSVAGADFIAAALRKAPEERPTAAELLAHPWLTENPMAAAPSRPGVAADMFSRQAADARSDSIGTRLPVRLRSGSQLSSLPSSSGDVNMAAIASQPLAAAVASMAEMENPNAGAAVESSSTSSSPLSSSPSSPSPSSSSQQSTSSSDADASAMAIARRDGDVIVTEEAAAAAPMGASKGGATMEEAEAVARPAPNPAAGADAAVRAVRSRARRRDAESKPSCVSATITAASTATAAAAAAVAVRPRTTKRSKRADETSPWLESNVVASATASGAVPASAVAVSVAAATADASVAAEEVAAVVAVATNEEHGTVDRHEEPPEGRKGTSKETSAKVITVRKRGRRTAIGVANGSNECQTQTEASGAEHSSGNEIVKAATRRVRKPQN</sequence>
<protein>
    <recommendedName>
        <fullName evidence="7">Protein kinase domain-containing protein</fullName>
    </recommendedName>
</protein>
<keyword evidence="5" id="KW-0067">ATP-binding</keyword>
<proteinExistence type="predicted"/>
<dbReference type="Gene3D" id="3.30.200.20">
    <property type="entry name" value="Phosphorylase Kinase, domain 1"/>
    <property type="match status" value="1"/>
</dbReference>
<dbReference type="PANTHER" id="PTHR24350">
    <property type="entry name" value="SERINE/THREONINE-PROTEIN KINASE IAL-RELATED"/>
    <property type="match status" value="1"/>
</dbReference>
<dbReference type="Gene3D" id="1.10.510.10">
    <property type="entry name" value="Transferase(Phosphotransferase) domain 1"/>
    <property type="match status" value="1"/>
</dbReference>
<dbReference type="InterPro" id="IPR000719">
    <property type="entry name" value="Prot_kinase_dom"/>
</dbReference>
<dbReference type="InterPro" id="IPR030616">
    <property type="entry name" value="Aur-like"/>
</dbReference>
<keyword evidence="1" id="KW-0723">Serine/threonine-protein kinase</keyword>
<name>A0ABQ5SBG6_9CHLO</name>
<accession>A0ABQ5SBG6</accession>
<evidence type="ECO:0000256" key="2">
    <source>
        <dbReference type="ARBA" id="ARBA00022679"/>
    </source>
</evidence>
<feature type="region of interest" description="Disordered" evidence="6">
    <location>
        <begin position="659"/>
        <end position="738"/>
    </location>
</feature>
<evidence type="ECO:0000256" key="3">
    <source>
        <dbReference type="ARBA" id="ARBA00022741"/>
    </source>
</evidence>
<feature type="region of interest" description="Disordered" evidence="6">
    <location>
        <begin position="1"/>
        <end position="28"/>
    </location>
</feature>
<keyword evidence="9" id="KW-1185">Reference proteome</keyword>
<evidence type="ECO:0000256" key="4">
    <source>
        <dbReference type="ARBA" id="ARBA00022777"/>
    </source>
</evidence>
<evidence type="ECO:0000256" key="5">
    <source>
        <dbReference type="ARBA" id="ARBA00022840"/>
    </source>
</evidence>
<dbReference type="SUPFAM" id="SSF56112">
    <property type="entry name" value="Protein kinase-like (PK-like)"/>
    <property type="match status" value="1"/>
</dbReference>
<feature type="compositionally biased region" description="Basic and acidic residues" evidence="6">
    <location>
        <begin position="660"/>
        <end position="684"/>
    </location>
</feature>
<feature type="region of interest" description="Disordered" evidence="6">
    <location>
        <begin position="464"/>
        <end position="504"/>
    </location>
</feature>
<keyword evidence="3" id="KW-0547">Nucleotide-binding</keyword>
<feature type="compositionally biased region" description="Low complexity" evidence="6">
    <location>
        <begin position="471"/>
        <end position="499"/>
    </location>
</feature>